<evidence type="ECO:0000313" key="6">
    <source>
        <dbReference type="EMBL" id="SVA91723.1"/>
    </source>
</evidence>
<keyword evidence="2" id="KW-0677">Repeat</keyword>
<evidence type="ECO:0000256" key="3">
    <source>
        <dbReference type="ARBA" id="ARBA00022741"/>
    </source>
</evidence>
<dbReference type="GO" id="GO:0042254">
    <property type="term" value="P:ribosome biogenesis"/>
    <property type="evidence" value="ECO:0007669"/>
    <property type="project" value="UniProtKB-KW"/>
</dbReference>
<dbReference type="PROSITE" id="PS51712">
    <property type="entry name" value="G_ENGA"/>
    <property type="match status" value="1"/>
</dbReference>
<dbReference type="AlphaFoldDB" id="A0A381ZSI1"/>
<dbReference type="PRINTS" id="PR00326">
    <property type="entry name" value="GTP1OBG"/>
</dbReference>
<dbReference type="SUPFAM" id="SSF52540">
    <property type="entry name" value="P-loop containing nucleoside triphosphate hydrolases"/>
    <property type="match status" value="2"/>
</dbReference>
<gene>
    <name evidence="6" type="ORF">METZ01_LOCUS144577</name>
</gene>
<accession>A0A381ZSI1</accession>
<name>A0A381ZSI1_9ZZZZ</name>
<dbReference type="NCBIfam" id="TIGR00231">
    <property type="entry name" value="small_GTP"/>
    <property type="match status" value="1"/>
</dbReference>
<reference evidence="6" key="1">
    <citation type="submission" date="2018-05" db="EMBL/GenBank/DDBJ databases">
        <authorList>
            <person name="Lanie J.A."/>
            <person name="Ng W.-L."/>
            <person name="Kazmierczak K.M."/>
            <person name="Andrzejewski T.M."/>
            <person name="Davidsen T.M."/>
            <person name="Wayne K.J."/>
            <person name="Tettelin H."/>
            <person name="Glass J.I."/>
            <person name="Rusch D."/>
            <person name="Podicherti R."/>
            <person name="Tsui H.-C.T."/>
            <person name="Winkler M.E."/>
        </authorList>
    </citation>
    <scope>NUCLEOTIDE SEQUENCE</scope>
</reference>
<dbReference type="GO" id="GO:0005525">
    <property type="term" value="F:GTP binding"/>
    <property type="evidence" value="ECO:0007669"/>
    <property type="project" value="UniProtKB-KW"/>
</dbReference>
<evidence type="ECO:0000256" key="4">
    <source>
        <dbReference type="ARBA" id="ARBA00023134"/>
    </source>
</evidence>
<evidence type="ECO:0000259" key="5">
    <source>
        <dbReference type="PROSITE" id="PS51712"/>
    </source>
</evidence>
<dbReference type="InterPro" id="IPR005225">
    <property type="entry name" value="Small_GTP-bd"/>
</dbReference>
<keyword evidence="4" id="KW-0342">GTP-binding</keyword>
<organism evidence="6">
    <name type="scientific">marine metagenome</name>
    <dbReference type="NCBI Taxonomy" id="408172"/>
    <lineage>
        <taxon>unclassified sequences</taxon>
        <taxon>metagenomes</taxon>
        <taxon>ecological metagenomes</taxon>
    </lineage>
</organism>
<sequence length="236" mass="25887">MNQQQAAPMKPTVAIVGRPNVGKSTLFNRLTGRRQSIVSDIAGTTRDRVMAETEWSEQPFVLVDTGGLDLFPDDVIWKQVSDQIHFAISQCDVITLLVDVSEGITAADRDVADLIRKTGKPTVLAASKSDNDQRKSLAVELYELGLGDPIPISAYHNIGLDELMEQILKHFPNQESYLAPEADLKLAIVGRTNVGKSMLLNSITGESRAIVSEISGTTRDPVDTTIVYQDREIQLI</sequence>
<dbReference type="FunFam" id="3.40.50.300:FF:000057">
    <property type="entry name" value="GTPase Der"/>
    <property type="match status" value="1"/>
</dbReference>
<dbReference type="InterPro" id="IPR027417">
    <property type="entry name" value="P-loop_NTPase"/>
</dbReference>
<proteinExistence type="predicted"/>
<evidence type="ECO:0000256" key="1">
    <source>
        <dbReference type="ARBA" id="ARBA00022517"/>
    </source>
</evidence>
<feature type="non-terminal residue" evidence="6">
    <location>
        <position position="236"/>
    </location>
</feature>
<protein>
    <recommendedName>
        <fullName evidence="5">EngA-type G domain-containing protein</fullName>
    </recommendedName>
</protein>
<dbReference type="Pfam" id="PF01926">
    <property type="entry name" value="MMR_HSR1"/>
    <property type="match status" value="2"/>
</dbReference>
<feature type="domain" description="EngA-type G" evidence="5">
    <location>
        <begin position="11"/>
        <end position="175"/>
    </location>
</feature>
<dbReference type="Gene3D" id="3.40.50.300">
    <property type="entry name" value="P-loop containing nucleotide triphosphate hydrolases"/>
    <property type="match status" value="2"/>
</dbReference>
<keyword evidence="3" id="KW-0547">Nucleotide-binding</keyword>
<dbReference type="GO" id="GO:0043022">
    <property type="term" value="F:ribosome binding"/>
    <property type="evidence" value="ECO:0007669"/>
    <property type="project" value="TreeGrafter"/>
</dbReference>
<dbReference type="PANTHER" id="PTHR43834">
    <property type="entry name" value="GTPASE DER"/>
    <property type="match status" value="1"/>
</dbReference>
<dbReference type="PANTHER" id="PTHR43834:SF6">
    <property type="entry name" value="GTPASE DER"/>
    <property type="match status" value="1"/>
</dbReference>
<dbReference type="InterPro" id="IPR031166">
    <property type="entry name" value="G_ENGA"/>
</dbReference>
<dbReference type="CDD" id="cd01894">
    <property type="entry name" value="EngA1"/>
    <property type="match status" value="1"/>
</dbReference>
<evidence type="ECO:0000256" key="2">
    <source>
        <dbReference type="ARBA" id="ARBA00022737"/>
    </source>
</evidence>
<dbReference type="InterPro" id="IPR006073">
    <property type="entry name" value="GTP-bd"/>
</dbReference>
<keyword evidence="1" id="KW-0690">Ribosome biogenesis</keyword>
<dbReference type="EMBL" id="UINC01022334">
    <property type="protein sequence ID" value="SVA91723.1"/>
    <property type="molecule type" value="Genomic_DNA"/>
</dbReference>